<dbReference type="CDD" id="cd00200">
    <property type="entry name" value="WD40"/>
    <property type="match status" value="1"/>
</dbReference>
<reference evidence="6" key="2">
    <citation type="submission" date="2015-01" db="EMBL/GenBank/DDBJ databases">
        <title>Evolutionary Origins and Diversification of the Mycorrhizal Mutualists.</title>
        <authorList>
            <consortium name="DOE Joint Genome Institute"/>
            <consortium name="Mycorrhizal Genomics Consortium"/>
            <person name="Kohler A."/>
            <person name="Kuo A."/>
            <person name="Nagy L.G."/>
            <person name="Floudas D."/>
            <person name="Copeland A."/>
            <person name="Barry K.W."/>
            <person name="Cichocki N."/>
            <person name="Veneault-Fourrey C."/>
            <person name="LaButti K."/>
            <person name="Lindquist E.A."/>
            <person name="Lipzen A."/>
            <person name="Lundell T."/>
            <person name="Morin E."/>
            <person name="Murat C."/>
            <person name="Riley R."/>
            <person name="Ohm R."/>
            <person name="Sun H."/>
            <person name="Tunlid A."/>
            <person name="Henrissat B."/>
            <person name="Grigoriev I.V."/>
            <person name="Hibbett D.S."/>
            <person name="Martin F."/>
        </authorList>
    </citation>
    <scope>NUCLEOTIDE SEQUENCE [LARGE SCALE GENOMIC DNA]</scope>
    <source>
        <strain evidence="6">MAFF 305830</strain>
    </source>
</reference>
<dbReference type="Gene3D" id="2.130.10.10">
    <property type="entry name" value="YVTN repeat-like/Quinoprotein amine dehydrogenase"/>
    <property type="match status" value="3"/>
</dbReference>
<accession>A0A0C3AND3</accession>
<evidence type="ECO:0000256" key="3">
    <source>
        <dbReference type="PROSITE-ProRule" id="PRU00221"/>
    </source>
</evidence>
<dbReference type="PROSITE" id="PS50082">
    <property type="entry name" value="WD_REPEATS_2"/>
    <property type="match status" value="5"/>
</dbReference>
<feature type="repeat" description="WD" evidence="3">
    <location>
        <begin position="106"/>
        <end position="131"/>
    </location>
</feature>
<feature type="repeat" description="WD" evidence="3">
    <location>
        <begin position="173"/>
        <end position="205"/>
    </location>
</feature>
<keyword evidence="2" id="KW-0677">Repeat</keyword>
<evidence type="ECO:0000256" key="4">
    <source>
        <dbReference type="SAM" id="MobiDB-lite"/>
    </source>
</evidence>
<dbReference type="PROSITE" id="PS00678">
    <property type="entry name" value="WD_REPEATS_1"/>
    <property type="match status" value="2"/>
</dbReference>
<proteinExistence type="predicted"/>
<dbReference type="PANTHER" id="PTHR19848">
    <property type="entry name" value="WD40 REPEAT PROTEIN"/>
    <property type="match status" value="1"/>
</dbReference>
<dbReference type="EMBL" id="KN824380">
    <property type="protein sequence ID" value="KIM21534.1"/>
    <property type="molecule type" value="Genomic_DNA"/>
</dbReference>
<evidence type="ECO:0000256" key="2">
    <source>
        <dbReference type="ARBA" id="ARBA00022737"/>
    </source>
</evidence>
<dbReference type="SMART" id="SM00320">
    <property type="entry name" value="WD40"/>
    <property type="match status" value="4"/>
</dbReference>
<dbReference type="Proteomes" id="UP000054097">
    <property type="component" value="Unassembled WGS sequence"/>
</dbReference>
<gene>
    <name evidence="5" type="ORF">M408DRAFT_29493</name>
</gene>
<dbReference type="HOGENOM" id="CLU_767607_0_0_1"/>
<name>A0A0C3AND3_SERVB</name>
<dbReference type="OrthoDB" id="538223at2759"/>
<dbReference type="PROSITE" id="PS50294">
    <property type="entry name" value="WD_REPEATS_REGION"/>
    <property type="match status" value="4"/>
</dbReference>
<dbReference type="STRING" id="933852.A0A0C3AND3"/>
<dbReference type="InterPro" id="IPR015943">
    <property type="entry name" value="WD40/YVTN_repeat-like_dom_sf"/>
</dbReference>
<protein>
    <submittedName>
        <fullName evidence="5">Uncharacterized protein</fullName>
    </submittedName>
</protein>
<feature type="repeat" description="WD" evidence="3">
    <location>
        <begin position="20"/>
        <end position="61"/>
    </location>
</feature>
<evidence type="ECO:0000256" key="1">
    <source>
        <dbReference type="ARBA" id="ARBA00022574"/>
    </source>
</evidence>
<evidence type="ECO:0000313" key="5">
    <source>
        <dbReference type="EMBL" id="KIM21534.1"/>
    </source>
</evidence>
<dbReference type="InterPro" id="IPR036322">
    <property type="entry name" value="WD40_repeat_dom_sf"/>
</dbReference>
<dbReference type="InterPro" id="IPR020472">
    <property type="entry name" value="WD40_PAC1"/>
</dbReference>
<dbReference type="Pfam" id="PF00400">
    <property type="entry name" value="WD40"/>
    <property type="match status" value="4"/>
</dbReference>
<dbReference type="InterPro" id="IPR019775">
    <property type="entry name" value="WD40_repeat_CS"/>
</dbReference>
<dbReference type="PRINTS" id="PR00320">
    <property type="entry name" value="GPROTEINBRPT"/>
</dbReference>
<dbReference type="InterPro" id="IPR001680">
    <property type="entry name" value="WD40_rpt"/>
</dbReference>
<feature type="region of interest" description="Disordered" evidence="4">
    <location>
        <begin position="308"/>
        <end position="336"/>
    </location>
</feature>
<dbReference type="PANTHER" id="PTHR19848:SF8">
    <property type="entry name" value="F-BOX AND WD REPEAT DOMAIN CONTAINING 7"/>
    <property type="match status" value="1"/>
</dbReference>
<feature type="repeat" description="WD" evidence="3">
    <location>
        <begin position="63"/>
        <end position="104"/>
    </location>
</feature>
<dbReference type="AlphaFoldDB" id="A0A0C3AND3"/>
<organism evidence="5 6">
    <name type="scientific">Serendipita vermifera MAFF 305830</name>
    <dbReference type="NCBI Taxonomy" id="933852"/>
    <lineage>
        <taxon>Eukaryota</taxon>
        <taxon>Fungi</taxon>
        <taxon>Dikarya</taxon>
        <taxon>Basidiomycota</taxon>
        <taxon>Agaricomycotina</taxon>
        <taxon>Agaricomycetes</taxon>
        <taxon>Sebacinales</taxon>
        <taxon>Serendipitaceae</taxon>
        <taxon>Serendipita</taxon>
    </lineage>
</organism>
<keyword evidence="1 3" id="KW-0853">WD repeat</keyword>
<keyword evidence="6" id="KW-1185">Reference proteome</keyword>
<dbReference type="SUPFAM" id="SSF50978">
    <property type="entry name" value="WD40 repeat-like"/>
    <property type="match status" value="1"/>
</dbReference>
<reference evidence="5 6" key="1">
    <citation type="submission" date="2014-04" db="EMBL/GenBank/DDBJ databases">
        <authorList>
            <consortium name="DOE Joint Genome Institute"/>
            <person name="Kuo A."/>
            <person name="Zuccaro A."/>
            <person name="Kohler A."/>
            <person name="Nagy L.G."/>
            <person name="Floudas D."/>
            <person name="Copeland A."/>
            <person name="Barry K.W."/>
            <person name="Cichocki N."/>
            <person name="Veneault-Fourrey C."/>
            <person name="LaButti K."/>
            <person name="Lindquist E.A."/>
            <person name="Lipzen A."/>
            <person name="Lundell T."/>
            <person name="Morin E."/>
            <person name="Murat C."/>
            <person name="Sun H."/>
            <person name="Tunlid A."/>
            <person name="Henrissat B."/>
            <person name="Grigoriev I.V."/>
            <person name="Hibbett D.S."/>
            <person name="Martin F."/>
            <person name="Nordberg H.P."/>
            <person name="Cantor M.N."/>
            <person name="Hua S.X."/>
        </authorList>
    </citation>
    <scope>NUCLEOTIDE SEQUENCE [LARGE SCALE GENOMIC DNA]</scope>
    <source>
        <strain evidence="5 6">MAFF 305830</strain>
    </source>
</reference>
<feature type="repeat" description="WD" evidence="3">
    <location>
        <begin position="146"/>
        <end position="171"/>
    </location>
</feature>
<evidence type="ECO:0000313" key="6">
    <source>
        <dbReference type="Proteomes" id="UP000054097"/>
    </source>
</evidence>
<sequence length="361" mass="38506">MDKTIQVWDAEIGAIVVGPLKGHSDPVNSIAFSPDGKRIFSGSLDATIRIWDAETGAAVAGPLGGYGYPVRSVAFSPDGKRIASGSSDKTVRVWDAETGSIMGGPLEGHSDPVNSVAFSPDGKRIVSGSEDLTNQNMGCRNGRSYGKRIVSGSSDQAILVWDAETGAIVGGPLEGHNNRVTSVVFSPNGTRIVSGSEDVTVRVWKNVSHETQVFNSLSPTFNDSSKMVNGWVLGPKSELLFWVPPMLRLGLYRPANMLIIAQDIVTKLNLDDFVSGNLWVLCKTRSDLPGLKTISEAHSSVPIPSLNPIGDSASKHFVRSNPEQSPRSAMHKAGGQLTNTSIIRSSAGKKAKIKDDAVDYH</sequence>